<dbReference type="EMBL" id="JAPQKH010000001">
    <property type="protein sequence ID" value="KAJ5116783.1"/>
    <property type="molecule type" value="Genomic_DNA"/>
</dbReference>
<reference evidence="2" key="2">
    <citation type="journal article" date="2023" name="IMA Fungus">
        <title>Comparative genomic study of the Penicillium genus elucidates a diverse pangenome and 15 lateral gene transfer events.</title>
        <authorList>
            <person name="Petersen C."/>
            <person name="Sorensen T."/>
            <person name="Nielsen M.R."/>
            <person name="Sondergaard T.E."/>
            <person name="Sorensen J.L."/>
            <person name="Fitzpatrick D.A."/>
            <person name="Frisvad J.C."/>
            <person name="Nielsen K.L."/>
        </authorList>
    </citation>
    <scope>NUCLEOTIDE SEQUENCE</scope>
    <source>
        <strain evidence="2">IBT 30069</strain>
    </source>
</reference>
<protein>
    <submittedName>
        <fullName evidence="2">Uncharacterized protein</fullName>
    </submittedName>
</protein>
<feature type="region of interest" description="Disordered" evidence="1">
    <location>
        <begin position="157"/>
        <end position="201"/>
    </location>
</feature>
<name>A0A9W9GEU8_9EURO</name>
<dbReference type="OrthoDB" id="5151590at2759"/>
<evidence type="ECO:0000313" key="2">
    <source>
        <dbReference type="EMBL" id="KAJ5116783.1"/>
    </source>
</evidence>
<feature type="compositionally biased region" description="Basic and acidic residues" evidence="1">
    <location>
        <begin position="157"/>
        <end position="170"/>
    </location>
</feature>
<organism evidence="2 3">
    <name type="scientific">Penicillium angulare</name>
    <dbReference type="NCBI Taxonomy" id="116970"/>
    <lineage>
        <taxon>Eukaryota</taxon>
        <taxon>Fungi</taxon>
        <taxon>Dikarya</taxon>
        <taxon>Ascomycota</taxon>
        <taxon>Pezizomycotina</taxon>
        <taxon>Eurotiomycetes</taxon>
        <taxon>Eurotiomycetidae</taxon>
        <taxon>Eurotiales</taxon>
        <taxon>Aspergillaceae</taxon>
        <taxon>Penicillium</taxon>
    </lineage>
</organism>
<dbReference type="AlphaFoldDB" id="A0A9W9GEU8"/>
<gene>
    <name evidence="2" type="ORF">N7456_001131</name>
</gene>
<dbReference type="Proteomes" id="UP001149165">
    <property type="component" value="Unassembled WGS sequence"/>
</dbReference>
<reference evidence="2" key="1">
    <citation type="submission" date="2022-11" db="EMBL/GenBank/DDBJ databases">
        <authorList>
            <person name="Petersen C."/>
        </authorList>
    </citation>
    <scope>NUCLEOTIDE SEQUENCE</scope>
    <source>
        <strain evidence="2">IBT 30069</strain>
    </source>
</reference>
<feature type="region of interest" description="Disordered" evidence="1">
    <location>
        <begin position="95"/>
        <end position="121"/>
    </location>
</feature>
<accession>A0A9W9GEU8</accession>
<feature type="region of interest" description="Disordered" evidence="1">
    <location>
        <begin position="29"/>
        <end position="54"/>
    </location>
</feature>
<proteinExistence type="predicted"/>
<evidence type="ECO:0000313" key="3">
    <source>
        <dbReference type="Proteomes" id="UP001149165"/>
    </source>
</evidence>
<sequence>MYIPSLLPPITTPSSIHPSIAYSSATPSLAVSPITAPPPAEQPIESLETSTERRTRKQLDVYTRTQICTLKNIAGWSYSQIQAHFPHIPRSTITTTVKREPSRRNNQTVRRTGAPKKLGEEEKKKLLDALDNDPRITWDDLEKVIDRKAGRHCIRRLFESEGRRKGPPDRKLRHSQKMMAGARGSESDSGPDPNIRPEPDT</sequence>
<keyword evidence="3" id="KW-1185">Reference proteome</keyword>
<evidence type="ECO:0000256" key="1">
    <source>
        <dbReference type="SAM" id="MobiDB-lite"/>
    </source>
</evidence>
<comment type="caution">
    <text evidence="2">The sequence shown here is derived from an EMBL/GenBank/DDBJ whole genome shotgun (WGS) entry which is preliminary data.</text>
</comment>